<feature type="compositionally biased region" description="Low complexity" evidence="2">
    <location>
        <begin position="146"/>
        <end position="173"/>
    </location>
</feature>
<dbReference type="PANTHER" id="PTHR22933:SF43">
    <property type="entry name" value="LP10131P"/>
    <property type="match status" value="1"/>
</dbReference>
<evidence type="ECO:0000256" key="1">
    <source>
        <dbReference type="SAM" id="Coils"/>
    </source>
</evidence>
<feature type="compositionally biased region" description="Basic and acidic residues" evidence="2">
    <location>
        <begin position="865"/>
        <end position="883"/>
    </location>
</feature>
<feature type="coiled-coil region" evidence="1">
    <location>
        <begin position="941"/>
        <end position="999"/>
    </location>
</feature>
<feature type="region of interest" description="Disordered" evidence="2">
    <location>
        <begin position="131"/>
        <end position="181"/>
    </location>
</feature>
<feature type="region of interest" description="Disordered" evidence="2">
    <location>
        <begin position="743"/>
        <end position="770"/>
    </location>
</feature>
<dbReference type="GeneID" id="107066705"/>
<dbReference type="InterPro" id="IPR036508">
    <property type="entry name" value="Chitin-bd_dom_sf"/>
</dbReference>
<evidence type="ECO:0000313" key="6">
    <source>
        <dbReference type="RefSeq" id="XP_015177077.1"/>
    </source>
</evidence>
<feature type="region of interest" description="Disordered" evidence="2">
    <location>
        <begin position="707"/>
        <end position="726"/>
    </location>
</feature>
<keyword evidence="5" id="KW-1185">Reference proteome</keyword>
<feature type="domain" description="Chitin-binding type-2" evidence="4">
    <location>
        <begin position="44"/>
        <end position="107"/>
    </location>
</feature>
<feature type="region of interest" description="Disordered" evidence="2">
    <location>
        <begin position="582"/>
        <end position="646"/>
    </location>
</feature>
<name>A0ABM1IA40_POLDO</name>
<keyword evidence="1" id="KW-0175">Coiled coil</keyword>
<dbReference type="Gene3D" id="2.170.140.10">
    <property type="entry name" value="Chitin binding domain"/>
    <property type="match status" value="1"/>
</dbReference>
<protein>
    <submittedName>
        <fullName evidence="6">FK506-binding protein 5-like isoform X1</fullName>
    </submittedName>
</protein>
<feature type="chain" id="PRO_5045591815" evidence="3">
    <location>
        <begin position="29"/>
        <end position="1741"/>
    </location>
</feature>
<feature type="domain" description="Chitin-binding type-2" evidence="4">
    <location>
        <begin position="1674"/>
        <end position="1738"/>
    </location>
</feature>
<feature type="region of interest" description="Disordered" evidence="2">
    <location>
        <begin position="1552"/>
        <end position="1572"/>
    </location>
</feature>
<feature type="region of interest" description="Disordered" evidence="2">
    <location>
        <begin position="1008"/>
        <end position="1064"/>
    </location>
</feature>
<dbReference type="SMART" id="SM00494">
    <property type="entry name" value="ChtBD2"/>
    <property type="match status" value="2"/>
</dbReference>
<feature type="signal peptide" evidence="3">
    <location>
        <begin position="1"/>
        <end position="28"/>
    </location>
</feature>
<evidence type="ECO:0000256" key="3">
    <source>
        <dbReference type="SAM" id="SignalP"/>
    </source>
</evidence>
<proteinExistence type="predicted"/>
<reference evidence="6" key="1">
    <citation type="submission" date="2025-08" db="UniProtKB">
        <authorList>
            <consortium name="RefSeq"/>
        </authorList>
    </citation>
    <scope>IDENTIFICATION</scope>
    <source>
        <tissue evidence="6">Whole body</tissue>
    </source>
</reference>
<feature type="region of interest" description="Disordered" evidence="2">
    <location>
        <begin position="809"/>
        <end position="883"/>
    </location>
</feature>
<dbReference type="PROSITE" id="PS50940">
    <property type="entry name" value="CHIT_BIND_II"/>
    <property type="match status" value="2"/>
</dbReference>
<feature type="compositionally biased region" description="Acidic residues" evidence="2">
    <location>
        <begin position="587"/>
        <end position="609"/>
    </location>
</feature>
<dbReference type="Proteomes" id="UP000694924">
    <property type="component" value="Unplaced"/>
</dbReference>
<feature type="compositionally biased region" description="Basic and acidic residues" evidence="2">
    <location>
        <begin position="708"/>
        <end position="724"/>
    </location>
</feature>
<dbReference type="SUPFAM" id="SSF57625">
    <property type="entry name" value="Invertebrate chitin-binding proteins"/>
    <property type="match status" value="2"/>
</dbReference>
<feature type="compositionally biased region" description="Basic residues" evidence="2">
    <location>
        <begin position="817"/>
        <end position="835"/>
    </location>
</feature>
<feature type="region of interest" description="Disordered" evidence="2">
    <location>
        <begin position="328"/>
        <end position="389"/>
    </location>
</feature>
<evidence type="ECO:0000259" key="4">
    <source>
        <dbReference type="PROSITE" id="PS50940"/>
    </source>
</evidence>
<accession>A0ABM1IA40</accession>
<sequence>MNFALHGLLLQAFLSVLNFRHGLPPCSASEAIKYLDFHNLPDTNFSCQGKVIGGYYADIETGCQMFHVCTIGQKDEIMDIRFLCLNGTIFDQETRVCERVDEVDCSKSEQFYNLNLELYGNNAVTFGLHENEEEDNPSESVENSQRTTSAHPTGGTTTTTTSRPSKPSTTTARGSYSTGYPQQQFRQGYHHQYILHNDDRNDNQATSYQLFSNQGVSSTTVQEVPQAHQIRFSSTANPQIIRNEQSTISPIYHITSSTIQTLLDRNPSNSALINPIYNNHGIVSTTESFNVHNPRDTSEYRDNEHRKHPLEAIQSTNQGKVSKLTISPVPSQEEPKDSQASQQQRISSNFLPTPASVETTIKSFYPTPRTSPKPSVSTSSNGQITQHIHVPPPIPVPQLKPHHITINLPPPDIQRIIQNPPPPLLPSQSRVIVTAKASVSDETGRPLNTTQLVTIPLPTIPATYDDYKEGDESFDPFYRDVPKLRNHRRAVIRKVIKNHRRKRSVKQLDNPAIRINTNLNSRVVSVHPLNTNLRQLRHTSKFDDTQLKEDETINKKNVKQRSIIKMKNDHNVDDSETNASYHINLNSEEEEKDNDDDDDDEEEEEDNDQDEKVSEHDQKESEENVESGIEILDLNEYTDSETDTNVDQTTESIILINNTDTNGNTFEVTWFTDNITKTVENADSQIIAYNISDKSNKNKEETEIDIISDMKNDDDGNKNIDKVSSRSKITKPVDTVTVSSILSTNKKEQSKQEQVSKYNVEDKATDDDDKDYMYDEEKDEMEHNSDKIDKTSNNEKIIEDLITTTEIDNSRTDTSTKKLHSRISRKKMSAKRKHQKENDSMIEMIDPENTEERVSTNTSTSNLETEIKEPDNHDSNKSDKPEVKEMDTVIKYSSKFAKDLTSNKESVGRKRTQINNVVKYESEERNVDNLGKVNNSSKYQLMNDQEALESSNENIENKTDELNTFVSNIETTEPINVSLEHFEEKVDIIDKKINSYTKEISVEQYQTTNDVSTTNGKNKKLDKTLSENSDDNDDDDDDDDENDRLKNKKRLQEEEERSNLEENYSLEKIYHKSKHKNVTHVDEQEFHQMHEHSTMENLESIVSNDDFPEYDYSMNASDYDWDNLYDYTESDDIEDVTTLIESDNHEQITESYETVTESVGVKDFKTVEQEDSTTGVLKFIDELPNINKTESSTEKKIVSVEPSEQDYVDDNYEPLNYKEQESMVNTENPSDDKIEKDIKVVTVDEKLSDNADDIKTDDIKLEEDKSMQENVKEFDKFVENKEQHLTTTSTSKTTLETITLSTLISSTLPPSTLSATSLPPITTLLTTTTVPTTIVQTTVPTTIEQTTVPTTIEQTTVQTTVPTTTVPTTTIPTTTTTTTPRSVPNLFKPFSLRKNYNYIPPTTTPNPVIIKTRLPLFNPKPAKPPKSYNELVPKPVIRKLTLPTRRPPTTTSTSTTKRSEELNNIESTTSAMERSEELNNLESTTNAMKRSEELNNIESTTTKMLDNLNVTQILTLSTDSKDSQSLNSNIENFTSYPLSRLSTLSIAAVGVTSSSSDTSNISDTTETSTSDTDITNEDIMDVSTIPTIIPTLTEKEYTDKNKHTETKETTTPISTSYYLHDITVATTTENIRSINHPISTPSTTLIDRIDKIPSFESTKRLKDKSFSISKIYGSFNCLEREMYRFYGDMRDCRLFHYCSPGFTSKQVLDFRFVCEEGTMFDEESQSCRHDIKSTKCPNRLW</sequence>
<gene>
    <name evidence="6" type="primary">LOC107066705</name>
</gene>
<feature type="compositionally biased region" description="Low complexity" evidence="2">
    <location>
        <begin position="1442"/>
        <end position="1456"/>
    </location>
</feature>
<organism evidence="5 6">
    <name type="scientific">Polistes dominula</name>
    <name type="common">European paper wasp</name>
    <name type="synonym">Vespa dominula</name>
    <dbReference type="NCBI Taxonomy" id="743375"/>
    <lineage>
        <taxon>Eukaryota</taxon>
        <taxon>Metazoa</taxon>
        <taxon>Ecdysozoa</taxon>
        <taxon>Arthropoda</taxon>
        <taxon>Hexapoda</taxon>
        <taxon>Insecta</taxon>
        <taxon>Pterygota</taxon>
        <taxon>Neoptera</taxon>
        <taxon>Endopterygota</taxon>
        <taxon>Hymenoptera</taxon>
        <taxon>Apocrita</taxon>
        <taxon>Aculeata</taxon>
        <taxon>Vespoidea</taxon>
        <taxon>Vespidae</taxon>
        <taxon>Polistinae</taxon>
        <taxon>Polistini</taxon>
        <taxon>Polistes</taxon>
    </lineage>
</organism>
<dbReference type="PANTHER" id="PTHR22933">
    <property type="entry name" value="FI18007P1-RELATED"/>
    <property type="match status" value="1"/>
</dbReference>
<feature type="compositionally biased region" description="Basic and acidic residues" evidence="2">
    <location>
        <begin position="610"/>
        <end position="622"/>
    </location>
</feature>
<keyword evidence="3" id="KW-0732">Signal</keyword>
<evidence type="ECO:0000256" key="2">
    <source>
        <dbReference type="SAM" id="MobiDB-lite"/>
    </source>
</evidence>
<dbReference type="InterPro" id="IPR002557">
    <property type="entry name" value="Chitin-bd_dom"/>
</dbReference>
<dbReference type="Pfam" id="PF01607">
    <property type="entry name" value="CBM_14"/>
    <property type="match status" value="2"/>
</dbReference>
<feature type="region of interest" description="Disordered" evidence="2">
    <location>
        <begin position="1442"/>
        <end position="1461"/>
    </location>
</feature>
<dbReference type="RefSeq" id="XP_015177077.1">
    <property type="nucleotide sequence ID" value="XM_015321591.1"/>
</dbReference>
<dbReference type="InterPro" id="IPR052976">
    <property type="entry name" value="Scoloptoxin-like"/>
</dbReference>
<evidence type="ECO:0000313" key="5">
    <source>
        <dbReference type="Proteomes" id="UP000694924"/>
    </source>
</evidence>
<feature type="compositionally biased region" description="Polar residues" evidence="2">
    <location>
        <begin position="338"/>
        <end position="385"/>
    </location>
</feature>
<feature type="compositionally biased region" description="Acidic residues" evidence="2">
    <location>
        <begin position="1028"/>
        <end position="1042"/>
    </location>
</feature>